<gene>
    <name evidence="1" type="ORF">L596_019611</name>
</gene>
<dbReference type="EMBL" id="AZBU02000006">
    <property type="protein sequence ID" value="TKR72101.1"/>
    <property type="molecule type" value="Genomic_DNA"/>
</dbReference>
<evidence type="ECO:0000313" key="2">
    <source>
        <dbReference type="Proteomes" id="UP000298663"/>
    </source>
</evidence>
<reference evidence="1 2" key="1">
    <citation type="journal article" date="2015" name="Genome Biol.">
        <title>Comparative genomics of Steinernema reveals deeply conserved gene regulatory networks.</title>
        <authorList>
            <person name="Dillman A.R."/>
            <person name="Macchietto M."/>
            <person name="Porter C.F."/>
            <person name="Rogers A."/>
            <person name="Williams B."/>
            <person name="Antoshechkin I."/>
            <person name="Lee M.M."/>
            <person name="Goodwin Z."/>
            <person name="Lu X."/>
            <person name="Lewis E.E."/>
            <person name="Goodrich-Blair H."/>
            <person name="Stock S.P."/>
            <person name="Adams B.J."/>
            <person name="Sternberg P.W."/>
            <person name="Mortazavi A."/>
        </authorList>
    </citation>
    <scope>NUCLEOTIDE SEQUENCE [LARGE SCALE GENOMIC DNA]</scope>
    <source>
        <strain evidence="1 2">ALL</strain>
    </source>
</reference>
<comment type="caution">
    <text evidence="1">The sequence shown here is derived from an EMBL/GenBank/DDBJ whole genome shotgun (WGS) entry which is preliminary data.</text>
</comment>
<reference evidence="1 2" key="2">
    <citation type="journal article" date="2019" name="G3 (Bethesda)">
        <title>Hybrid Assembly of the Genome of the Entomopathogenic Nematode Steinernema carpocapsae Identifies the X-Chromosome.</title>
        <authorList>
            <person name="Serra L."/>
            <person name="Macchietto M."/>
            <person name="Macias-Munoz A."/>
            <person name="McGill C.J."/>
            <person name="Rodriguez I.M."/>
            <person name="Rodriguez B."/>
            <person name="Murad R."/>
            <person name="Mortazavi A."/>
        </authorList>
    </citation>
    <scope>NUCLEOTIDE SEQUENCE [LARGE SCALE GENOMIC DNA]</scope>
    <source>
        <strain evidence="1 2">ALL</strain>
    </source>
</reference>
<name>A0A4U5MR40_STECR</name>
<keyword evidence="2" id="KW-1185">Reference proteome</keyword>
<sequence length="99" mass="11458">MQVDQQRVTMFFCLAMMQNYIELDQRPETENSEISQAENVEAAQFLQVLRRALNETPGWHTFTNQQLGLKVNSLKQKESDLEHFPGVAMLLNAKTKFVL</sequence>
<dbReference type="AlphaFoldDB" id="A0A4U5MR40"/>
<organism evidence="1 2">
    <name type="scientific">Steinernema carpocapsae</name>
    <name type="common">Entomopathogenic nematode</name>
    <dbReference type="NCBI Taxonomy" id="34508"/>
    <lineage>
        <taxon>Eukaryota</taxon>
        <taxon>Metazoa</taxon>
        <taxon>Ecdysozoa</taxon>
        <taxon>Nematoda</taxon>
        <taxon>Chromadorea</taxon>
        <taxon>Rhabditida</taxon>
        <taxon>Tylenchina</taxon>
        <taxon>Panagrolaimomorpha</taxon>
        <taxon>Strongyloidoidea</taxon>
        <taxon>Steinernematidae</taxon>
        <taxon>Steinernema</taxon>
    </lineage>
</organism>
<protein>
    <submittedName>
        <fullName evidence="1">Uncharacterized protein</fullName>
    </submittedName>
</protein>
<evidence type="ECO:0000313" key="1">
    <source>
        <dbReference type="EMBL" id="TKR72101.1"/>
    </source>
</evidence>
<proteinExistence type="predicted"/>
<accession>A0A4U5MR40</accession>
<dbReference type="Proteomes" id="UP000298663">
    <property type="component" value="Unassembled WGS sequence"/>
</dbReference>